<gene>
    <name evidence="3" type="ORF">SAMN04489750_3258</name>
</gene>
<dbReference type="Proteomes" id="UP000250028">
    <property type="component" value="Unassembled WGS sequence"/>
</dbReference>
<dbReference type="GO" id="GO:0016491">
    <property type="term" value="F:oxidoreductase activity"/>
    <property type="evidence" value="ECO:0007669"/>
    <property type="project" value="UniProtKB-KW"/>
</dbReference>
<dbReference type="Pfam" id="PF13561">
    <property type="entry name" value="adh_short_C2"/>
    <property type="match status" value="1"/>
</dbReference>
<dbReference type="PANTHER" id="PTHR43477:SF1">
    <property type="entry name" value="DIHYDROANTICAPSIN 7-DEHYDROGENASE"/>
    <property type="match status" value="1"/>
</dbReference>
<keyword evidence="4" id="KW-1185">Reference proteome</keyword>
<evidence type="ECO:0000313" key="3">
    <source>
        <dbReference type="EMBL" id="SSA35883.1"/>
    </source>
</evidence>
<dbReference type="PRINTS" id="PR00081">
    <property type="entry name" value="GDHRDH"/>
</dbReference>
<organism evidence="3 4">
    <name type="scientific">Branchiibius hedensis</name>
    <dbReference type="NCBI Taxonomy" id="672460"/>
    <lineage>
        <taxon>Bacteria</taxon>
        <taxon>Bacillati</taxon>
        <taxon>Actinomycetota</taxon>
        <taxon>Actinomycetes</taxon>
        <taxon>Micrococcales</taxon>
        <taxon>Dermacoccaceae</taxon>
        <taxon>Branchiibius</taxon>
    </lineage>
</organism>
<dbReference type="Gene3D" id="3.40.50.720">
    <property type="entry name" value="NAD(P)-binding Rossmann-like Domain"/>
    <property type="match status" value="1"/>
</dbReference>
<evidence type="ECO:0000256" key="1">
    <source>
        <dbReference type="ARBA" id="ARBA00006484"/>
    </source>
</evidence>
<evidence type="ECO:0000256" key="2">
    <source>
        <dbReference type="ARBA" id="ARBA00023002"/>
    </source>
</evidence>
<accession>A0A2Y9C2D0</accession>
<dbReference type="RefSeq" id="WP_109687447.1">
    <property type="nucleotide sequence ID" value="NZ_QGDN01000001.1"/>
</dbReference>
<comment type="similarity">
    <text evidence="1">Belongs to the short-chain dehydrogenases/reductases (SDR) family.</text>
</comment>
<dbReference type="FunFam" id="3.40.50.720:FF:000084">
    <property type="entry name" value="Short-chain dehydrogenase reductase"/>
    <property type="match status" value="1"/>
</dbReference>
<dbReference type="InterPro" id="IPR036291">
    <property type="entry name" value="NAD(P)-bd_dom_sf"/>
</dbReference>
<proteinExistence type="inferred from homology"/>
<dbReference type="InterPro" id="IPR051122">
    <property type="entry name" value="SDR_DHRS6-like"/>
</dbReference>
<dbReference type="AlphaFoldDB" id="A0A2Y9C2D0"/>
<keyword evidence="2" id="KW-0560">Oxidoreductase</keyword>
<evidence type="ECO:0000313" key="4">
    <source>
        <dbReference type="Proteomes" id="UP000250028"/>
    </source>
</evidence>
<dbReference type="EMBL" id="UESZ01000001">
    <property type="protein sequence ID" value="SSA35883.1"/>
    <property type="molecule type" value="Genomic_DNA"/>
</dbReference>
<reference evidence="4" key="1">
    <citation type="submission" date="2016-10" db="EMBL/GenBank/DDBJ databases">
        <authorList>
            <person name="Varghese N."/>
            <person name="Submissions S."/>
        </authorList>
    </citation>
    <scope>NUCLEOTIDE SEQUENCE [LARGE SCALE GENOMIC DNA]</scope>
    <source>
        <strain evidence="4">DSM 22951</strain>
    </source>
</reference>
<protein>
    <submittedName>
        <fullName evidence="3">3alpha(Or 20beta)-hydroxysteroid dehydrogenase</fullName>
    </submittedName>
</protein>
<name>A0A2Y9C2D0_9MICO</name>
<dbReference type="SUPFAM" id="SSF51735">
    <property type="entry name" value="NAD(P)-binding Rossmann-fold domains"/>
    <property type="match status" value="1"/>
</dbReference>
<dbReference type="PRINTS" id="PR00080">
    <property type="entry name" value="SDRFAMILY"/>
</dbReference>
<sequence>MNGEATIAPSLAGKTALVTGAAHGQGAAEAALFASLGATVIATDLLHAEVADVARRLGPSVTGLAHDTASRSSWDDVVAATVEVHGHLDVLVNNAGVYRTGEFLPWLEADLRHVLDVNLIGPLLGVQAVVPVMPPGGSIINIASISALRGHPGAVPYAASKWGLRGATRSLAGELAPRQIRVNCVCPGSVDTPMTQNSTADLSLLPVPRKGTPEEVAFIVAYLASDASGYMTGTEIVIDGGATA</sequence>
<dbReference type="OrthoDB" id="4288312at2"/>
<dbReference type="InterPro" id="IPR002347">
    <property type="entry name" value="SDR_fam"/>
</dbReference>
<dbReference type="PANTHER" id="PTHR43477">
    <property type="entry name" value="DIHYDROANTICAPSIN 7-DEHYDROGENASE"/>
    <property type="match status" value="1"/>
</dbReference>